<accession>A1A1L1</accession>
<dbReference type="Proteomes" id="UP000008702">
    <property type="component" value="Chromosome"/>
</dbReference>
<name>A1A1L1_BIFAA</name>
<dbReference type="EMBL" id="AP009256">
    <property type="protein sequence ID" value="BAF39594.1"/>
    <property type="molecule type" value="Genomic_DNA"/>
</dbReference>
<keyword evidence="2" id="KW-1185">Reference proteome</keyword>
<reference evidence="1 2" key="1">
    <citation type="submission" date="2006-12" db="EMBL/GenBank/DDBJ databases">
        <title>Bifidobacterium adolescentis complete genome sequence.</title>
        <authorList>
            <person name="Suzuki T."/>
            <person name="Tsuda Y."/>
            <person name="Kanou N."/>
            <person name="Inoue T."/>
            <person name="Kumazaki K."/>
            <person name="Nagano S."/>
            <person name="Hirai S."/>
            <person name="Tanaka K."/>
            <person name="Watanabe K."/>
        </authorList>
    </citation>
    <scope>NUCLEOTIDE SEQUENCE [LARGE SCALE GENOMIC DNA]</scope>
    <source>
        <strain evidence="2">ATCC 15703 / DSM 20083 / NCTC 11814 / E194a</strain>
    </source>
</reference>
<proteinExistence type="predicted"/>
<dbReference type="KEGG" id="bad:BAD_0813"/>
<organism evidence="1 2">
    <name type="scientific">Bifidobacterium adolescentis (strain ATCC 15703 / DSM 20083 / NCTC 11814 / E194a)</name>
    <dbReference type="NCBI Taxonomy" id="367928"/>
    <lineage>
        <taxon>Bacteria</taxon>
        <taxon>Bacillati</taxon>
        <taxon>Actinomycetota</taxon>
        <taxon>Actinomycetes</taxon>
        <taxon>Bifidobacteriales</taxon>
        <taxon>Bifidobacteriaceae</taxon>
        <taxon>Bifidobacterium</taxon>
    </lineage>
</organism>
<dbReference type="HOGENOM" id="CLU_2491575_0_0_11"/>
<gene>
    <name evidence="1" type="ordered locus">BAD_0813</name>
</gene>
<evidence type="ECO:0000313" key="1">
    <source>
        <dbReference type="EMBL" id="BAF39594.1"/>
    </source>
</evidence>
<dbReference type="STRING" id="367928.BAD_0813"/>
<dbReference type="AlphaFoldDB" id="A1A1L1"/>
<sequence>MVRVHTHARTVDTDLLTFRIDSGAKFGNQLAIDLNATIGDDFLAFTARAEARLSEKFLQANAFIVMIVRLGGARICVWHRSPNVAG</sequence>
<evidence type="ECO:0000313" key="2">
    <source>
        <dbReference type="Proteomes" id="UP000008702"/>
    </source>
</evidence>
<protein>
    <submittedName>
        <fullName evidence="1">Fatty-acyl-CoA racemase</fullName>
    </submittedName>
</protein>